<keyword evidence="1" id="KW-0540">Nuclease</keyword>
<dbReference type="Proteomes" id="UP000053711">
    <property type="component" value="Unassembled WGS sequence"/>
</dbReference>
<accession>A0ACB4UR01</accession>
<organism evidence="1 2">
    <name type="scientific">Cutibacterium granulosum TM11</name>
    <dbReference type="NCBI Taxonomy" id="1292373"/>
    <lineage>
        <taxon>Bacteria</taxon>
        <taxon>Bacillati</taxon>
        <taxon>Actinomycetota</taxon>
        <taxon>Actinomycetes</taxon>
        <taxon>Propionibacteriales</taxon>
        <taxon>Propionibacteriaceae</taxon>
        <taxon>Cutibacterium</taxon>
    </lineage>
</organism>
<name>A0ACB4UR01_9ACTN</name>
<keyword evidence="1" id="KW-0255">Endonuclease</keyword>
<gene>
    <name evidence="1" type="ORF">H640_01353</name>
</gene>
<evidence type="ECO:0000313" key="2">
    <source>
        <dbReference type="Proteomes" id="UP000053711"/>
    </source>
</evidence>
<evidence type="ECO:0000313" key="1">
    <source>
        <dbReference type="EMBL" id="ERF67757.1"/>
    </source>
</evidence>
<keyword evidence="1" id="KW-0378">Hydrolase</keyword>
<reference evidence="1 2" key="1">
    <citation type="journal article" date="2013" name="BMC Genomics">
        <title>Comparative genomics reveals distinct host-interacting traits of three major human-associated propionibacteria.</title>
        <authorList>
            <person name="Mak T.N."/>
            <person name="Schmid M."/>
            <person name="Brzuszkiewicz E."/>
            <person name="Zeng G."/>
            <person name="Meyer R."/>
            <person name="Sfanos K.S."/>
            <person name="Brinkmann V."/>
            <person name="Meyer T.F."/>
            <person name="Bruggemann H."/>
        </authorList>
    </citation>
    <scope>NUCLEOTIDE SEQUENCE [LARGE SCALE GENOMIC DNA]</scope>
    <source>
        <strain evidence="1 2">TM11</strain>
    </source>
</reference>
<proteinExistence type="predicted"/>
<keyword evidence="2" id="KW-1185">Reference proteome</keyword>
<protein>
    <submittedName>
        <fullName evidence="1">Endonuclease III</fullName>
    </submittedName>
</protein>
<sequence length="235" mass="25949">MPADRQETPASVARASQSQVHKMYEQLSECYPDAHCELNHRNPFELLVATVLSAQTTDQRVNSVTEELFRRWPDARHLAAAPIDQVEQVLRPLGFWHTKSAAVVNLSAILVEEWDGEVPADLHALTRLPGVGRKTANVVLGNAFGIPGITPDTHVQRVTRRMGWTSATTARGVENQLAELFDPSQWVLLCHRLIWHGRRCCRARRPACGACPVARACPSFGVGPTDPPQSQGPTK</sequence>
<dbReference type="EMBL" id="AOST01000009">
    <property type="protein sequence ID" value="ERF67757.1"/>
    <property type="molecule type" value="Genomic_DNA"/>
</dbReference>
<comment type="caution">
    <text evidence="1">The sequence shown here is derived from an EMBL/GenBank/DDBJ whole genome shotgun (WGS) entry which is preliminary data.</text>
</comment>